<dbReference type="AlphaFoldDB" id="A0A345Z534"/>
<dbReference type="GO" id="GO:0008982">
    <property type="term" value="F:protein-N(PI)-phosphohistidine-sugar phosphotransferase activity"/>
    <property type="evidence" value="ECO:0007669"/>
    <property type="project" value="InterPro"/>
</dbReference>
<keyword evidence="16" id="KW-1185">Reference proteome</keyword>
<evidence type="ECO:0000256" key="8">
    <source>
        <dbReference type="ARBA" id="ARBA00022777"/>
    </source>
</evidence>
<accession>A0A345Z534</accession>
<dbReference type="GO" id="GO:0016301">
    <property type="term" value="F:kinase activity"/>
    <property type="evidence" value="ECO:0007669"/>
    <property type="project" value="UniProtKB-KW"/>
</dbReference>
<dbReference type="InterPro" id="IPR001996">
    <property type="entry name" value="PTS_IIB_1"/>
</dbReference>
<dbReference type="PROSITE" id="PS01035">
    <property type="entry name" value="PTS_EIIB_TYPE_1_CYS"/>
    <property type="match status" value="1"/>
</dbReference>
<dbReference type="PROSITE" id="PS51103">
    <property type="entry name" value="PTS_EIIC_TYPE_1"/>
    <property type="match status" value="1"/>
</dbReference>
<keyword evidence="4" id="KW-0762">Sugar transport</keyword>
<dbReference type="InterPro" id="IPR036878">
    <property type="entry name" value="Glu_permease_IIB"/>
</dbReference>
<evidence type="ECO:0000256" key="1">
    <source>
        <dbReference type="ARBA" id="ARBA00004651"/>
    </source>
</evidence>
<evidence type="ECO:0000313" key="15">
    <source>
        <dbReference type="EMBL" id="AXK51713.1"/>
    </source>
</evidence>
<dbReference type="OrthoDB" id="9764327at2"/>
<protein>
    <submittedName>
        <fullName evidence="15">PTS system, N-acetylglucosamine-specific IIB component</fullName>
    </submittedName>
</protein>
<evidence type="ECO:0000256" key="12">
    <source>
        <dbReference type="SAM" id="Phobius"/>
    </source>
</evidence>
<keyword evidence="3" id="KW-1003">Cell membrane</keyword>
<keyword evidence="8" id="KW-0418">Kinase</keyword>
<dbReference type="Pfam" id="PF02378">
    <property type="entry name" value="PTS_EIIC"/>
    <property type="match status" value="2"/>
</dbReference>
<keyword evidence="6" id="KW-0598">Phosphotransferase system</keyword>
<evidence type="ECO:0000256" key="7">
    <source>
        <dbReference type="ARBA" id="ARBA00022692"/>
    </source>
</evidence>
<evidence type="ECO:0000256" key="3">
    <source>
        <dbReference type="ARBA" id="ARBA00022475"/>
    </source>
</evidence>
<dbReference type="GO" id="GO:0009401">
    <property type="term" value="P:phosphoenolpyruvate-dependent sugar phosphotransferase system"/>
    <property type="evidence" value="ECO:0007669"/>
    <property type="project" value="UniProtKB-KW"/>
</dbReference>
<dbReference type="GO" id="GO:0015764">
    <property type="term" value="P:N-acetylglucosamine transport"/>
    <property type="evidence" value="ECO:0007669"/>
    <property type="project" value="TreeGrafter"/>
</dbReference>
<dbReference type="PROSITE" id="PS51098">
    <property type="entry name" value="PTS_EIIB_TYPE_1"/>
    <property type="match status" value="1"/>
</dbReference>
<feature type="domain" description="PTS EIIB type-1" evidence="13">
    <location>
        <begin position="595"/>
        <end position="677"/>
    </location>
</feature>
<evidence type="ECO:0000256" key="4">
    <source>
        <dbReference type="ARBA" id="ARBA00022597"/>
    </source>
</evidence>
<evidence type="ECO:0000256" key="9">
    <source>
        <dbReference type="ARBA" id="ARBA00022989"/>
    </source>
</evidence>
<dbReference type="InterPro" id="IPR013013">
    <property type="entry name" value="PTS_EIIC_1"/>
</dbReference>
<organism evidence="15 16">
    <name type="scientific">Spiroplasma alleghenense</name>
    <dbReference type="NCBI Taxonomy" id="216931"/>
    <lineage>
        <taxon>Bacteria</taxon>
        <taxon>Bacillati</taxon>
        <taxon>Mycoplasmatota</taxon>
        <taxon>Mollicutes</taxon>
        <taxon>Entomoplasmatales</taxon>
        <taxon>Spiroplasmataceae</taxon>
        <taxon>Spiroplasma</taxon>
    </lineage>
</organism>
<feature type="active site" description="Phosphocysteine intermediate; for EIIB activity" evidence="11">
    <location>
        <position position="617"/>
    </location>
</feature>
<reference evidence="15 16" key="1">
    <citation type="submission" date="2018-07" db="EMBL/GenBank/DDBJ databases">
        <title>Complete genome sequence of Spiroplasma alleghenense PLHS-1 (ATCC 51752).</title>
        <authorList>
            <person name="Chou L."/>
            <person name="Lee T.-Y."/>
            <person name="Tsai Y.-M."/>
            <person name="Kuo C.-H."/>
        </authorList>
    </citation>
    <scope>NUCLEOTIDE SEQUENCE [LARGE SCALE GENOMIC DNA]</scope>
    <source>
        <strain evidence="15 16">PLHS-1</strain>
    </source>
</reference>
<dbReference type="GO" id="GO:0005886">
    <property type="term" value="C:plasma membrane"/>
    <property type="evidence" value="ECO:0007669"/>
    <property type="project" value="UniProtKB-SubCell"/>
</dbReference>
<feature type="transmembrane region" description="Helical" evidence="12">
    <location>
        <begin position="119"/>
        <end position="139"/>
    </location>
</feature>
<dbReference type="Proteomes" id="UP000254792">
    <property type="component" value="Chromosome"/>
</dbReference>
<keyword evidence="7 12" id="KW-0812">Transmembrane</keyword>
<keyword evidence="10 12" id="KW-0472">Membrane</keyword>
<feature type="transmembrane region" description="Helical" evidence="12">
    <location>
        <begin position="503"/>
        <end position="523"/>
    </location>
</feature>
<feature type="transmembrane region" description="Helical" evidence="12">
    <location>
        <begin position="198"/>
        <end position="218"/>
    </location>
</feature>
<feature type="domain" description="PTS EIIC type-1" evidence="14">
    <location>
        <begin position="34"/>
        <end position="576"/>
    </location>
</feature>
<gene>
    <name evidence="15" type="primary">nagE</name>
    <name evidence="15" type="ORF">SALLE_v1c10430</name>
</gene>
<dbReference type="KEGG" id="salx:SALLE_v1c10430"/>
<dbReference type="EMBL" id="CP031376">
    <property type="protein sequence ID" value="AXK51713.1"/>
    <property type="molecule type" value="Genomic_DNA"/>
</dbReference>
<feature type="transmembrane region" description="Helical" evidence="12">
    <location>
        <begin position="450"/>
        <end position="466"/>
    </location>
</feature>
<dbReference type="InterPro" id="IPR050429">
    <property type="entry name" value="PTS_Glucose_EIICBA"/>
</dbReference>
<feature type="transmembrane region" description="Helical" evidence="12">
    <location>
        <begin position="472"/>
        <end position="496"/>
    </location>
</feature>
<feature type="transmembrane region" description="Helical" evidence="12">
    <location>
        <begin position="426"/>
        <end position="443"/>
    </location>
</feature>
<evidence type="ECO:0000256" key="5">
    <source>
        <dbReference type="ARBA" id="ARBA00022679"/>
    </source>
</evidence>
<sequence length="685" mass="75256">MKIQLEKQEKVKKEKVKNTSIPIDSKTKFKNFWKNAMVGLQNLGKSLLFPIAVLPFAALLNRFGTLAMDLNPIQDGIKNAGWWIGYILQTPGKLVFDNIALLFAIGTAFGLSKDQRGEVALVGAVLYIALTVFLMEGGLTELFYKNVNQLEVWKLDSAGNWVKSLNSGLSQLFYVPNFSQIDILGDGNRTLEVTGGTYILNIGVLGGIIAGVTSAKLYNRFSEIKLPASLSFFGGRRFVPMIIMAISLPIAFAFAIIWPWIQFALVKFGQLLSSSDAWAVPGSFLYALINRFAQPFGVHHILNTFLWFQLPIEGNVVTSLDGRVVLGEDVFASYDLIFKDGIMSADAIAILNSITRGWATEVIFGDDHVQNLKLFEQFFSYNPNLISGSNGTILSMGNGSYAVMGDINAFQKGLISGNFQTGFFPLYWGGLTGASVAMVMAAEKSRRKELVTFFLGIGVVAALTGIDEPIFFTFTFVAPILWVYNAVFTATFAAIAIAMHIHVGFGFSGGLIDYFISFANGWGMSKWEGVVNGPVYGVTSNPLWLLVLAAVMFPTYYFSFYFTIKKMDLQTPGREREEIPSGDLNIKEVKGDDKYEIIADNLIEIIGSENILTIGNCSTRLRLNVKNNKVGTTAEYRKAGASGVVRMGDNGLQVIIGTDVQHVADAVERKVDLKKNNSTLNTKEV</sequence>
<keyword evidence="2" id="KW-0813">Transport</keyword>
<feature type="transmembrane region" description="Helical" evidence="12">
    <location>
        <begin position="47"/>
        <end position="64"/>
    </location>
</feature>
<dbReference type="PANTHER" id="PTHR30009:SF4">
    <property type="entry name" value="PTS SYSTEM N-ACETYLGLUCOSAMINE-SPECIFIC EIICBA COMPONENT"/>
    <property type="match status" value="1"/>
</dbReference>
<dbReference type="GO" id="GO:0090563">
    <property type="term" value="F:protein-phosphocysteine-sugar phosphotransferase activity"/>
    <property type="evidence" value="ECO:0007669"/>
    <property type="project" value="TreeGrafter"/>
</dbReference>
<feature type="transmembrane region" description="Helical" evidence="12">
    <location>
        <begin position="543"/>
        <end position="564"/>
    </location>
</feature>
<evidence type="ECO:0000256" key="6">
    <source>
        <dbReference type="ARBA" id="ARBA00022683"/>
    </source>
</evidence>
<comment type="subcellular location">
    <subcellularLocation>
        <location evidence="1">Cell membrane</location>
        <topology evidence="1">Multi-pass membrane protein</topology>
    </subcellularLocation>
</comment>
<keyword evidence="5" id="KW-0808">Transferase</keyword>
<dbReference type="PANTHER" id="PTHR30009">
    <property type="entry name" value="CYTOCHROME C-TYPE SYNTHESIS PROTEIN AND PTS TRANSMEMBRANE COMPONENT"/>
    <property type="match status" value="1"/>
</dbReference>
<evidence type="ECO:0000256" key="11">
    <source>
        <dbReference type="PROSITE-ProRule" id="PRU00421"/>
    </source>
</evidence>
<feature type="transmembrane region" description="Helical" evidence="12">
    <location>
        <begin position="238"/>
        <end position="261"/>
    </location>
</feature>
<feature type="transmembrane region" description="Helical" evidence="12">
    <location>
        <begin position="94"/>
        <end position="112"/>
    </location>
</feature>
<dbReference type="SUPFAM" id="SSF55604">
    <property type="entry name" value="Glucose permease domain IIB"/>
    <property type="match status" value="1"/>
</dbReference>
<dbReference type="Gene3D" id="3.30.1360.60">
    <property type="entry name" value="Glucose permease domain IIB"/>
    <property type="match status" value="1"/>
</dbReference>
<evidence type="ECO:0000313" key="16">
    <source>
        <dbReference type="Proteomes" id="UP000254792"/>
    </source>
</evidence>
<dbReference type="InterPro" id="IPR003352">
    <property type="entry name" value="PTS_EIIC"/>
</dbReference>
<dbReference type="InterPro" id="IPR018113">
    <property type="entry name" value="PTrfase_EIIB_Cys"/>
</dbReference>
<evidence type="ECO:0000256" key="10">
    <source>
        <dbReference type="ARBA" id="ARBA00023136"/>
    </source>
</evidence>
<evidence type="ECO:0000256" key="2">
    <source>
        <dbReference type="ARBA" id="ARBA00022448"/>
    </source>
</evidence>
<name>A0A345Z534_9MOLU</name>
<evidence type="ECO:0000259" key="14">
    <source>
        <dbReference type="PROSITE" id="PS51103"/>
    </source>
</evidence>
<dbReference type="RefSeq" id="WP_115558600.1">
    <property type="nucleotide sequence ID" value="NZ_CP031376.1"/>
</dbReference>
<proteinExistence type="predicted"/>
<keyword evidence="9 12" id="KW-1133">Transmembrane helix</keyword>
<evidence type="ECO:0000259" key="13">
    <source>
        <dbReference type="PROSITE" id="PS51098"/>
    </source>
</evidence>